<comment type="caution">
    <text evidence="2">The sequence shown here is derived from an EMBL/GenBank/DDBJ whole genome shotgun (WGS) entry which is preliminary data.</text>
</comment>
<proteinExistence type="predicted"/>
<evidence type="ECO:0000313" key="3">
    <source>
        <dbReference type="Proteomes" id="UP001141806"/>
    </source>
</evidence>
<evidence type="ECO:0000256" key="1">
    <source>
        <dbReference type="SAM" id="MobiDB-lite"/>
    </source>
</evidence>
<dbReference type="Proteomes" id="UP001141806">
    <property type="component" value="Unassembled WGS sequence"/>
</dbReference>
<reference evidence="2" key="1">
    <citation type="journal article" date="2023" name="Plant J.">
        <title>The genome of the king protea, Protea cynaroides.</title>
        <authorList>
            <person name="Chang J."/>
            <person name="Duong T.A."/>
            <person name="Schoeman C."/>
            <person name="Ma X."/>
            <person name="Roodt D."/>
            <person name="Barker N."/>
            <person name="Li Z."/>
            <person name="Van de Peer Y."/>
            <person name="Mizrachi E."/>
        </authorList>
    </citation>
    <scope>NUCLEOTIDE SEQUENCE</scope>
    <source>
        <tissue evidence="2">Young leaves</tissue>
    </source>
</reference>
<evidence type="ECO:0000313" key="2">
    <source>
        <dbReference type="EMBL" id="KAJ4968073.1"/>
    </source>
</evidence>
<accession>A0A9Q0KCL2</accession>
<protein>
    <submittedName>
        <fullName evidence="2">Uncharacterized protein</fullName>
    </submittedName>
</protein>
<organism evidence="2 3">
    <name type="scientific">Protea cynaroides</name>
    <dbReference type="NCBI Taxonomy" id="273540"/>
    <lineage>
        <taxon>Eukaryota</taxon>
        <taxon>Viridiplantae</taxon>
        <taxon>Streptophyta</taxon>
        <taxon>Embryophyta</taxon>
        <taxon>Tracheophyta</taxon>
        <taxon>Spermatophyta</taxon>
        <taxon>Magnoliopsida</taxon>
        <taxon>Proteales</taxon>
        <taxon>Proteaceae</taxon>
        <taxon>Protea</taxon>
    </lineage>
</organism>
<feature type="compositionally biased region" description="Basic and acidic residues" evidence="1">
    <location>
        <begin position="16"/>
        <end position="29"/>
    </location>
</feature>
<name>A0A9Q0KCL2_9MAGN</name>
<keyword evidence="3" id="KW-1185">Reference proteome</keyword>
<feature type="region of interest" description="Disordered" evidence="1">
    <location>
        <begin position="13"/>
        <end position="34"/>
    </location>
</feature>
<dbReference type="OrthoDB" id="680041at2759"/>
<dbReference type="EMBL" id="JAMYWD010000006">
    <property type="protein sequence ID" value="KAJ4968073.1"/>
    <property type="molecule type" value="Genomic_DNA"/>
</dbReference>
<gene>
    <name evidence="2" type="ORF">NE237_014774</name>
</gene>
<sequence length="101" mass="12071">MFPLHLHSLERQANTEMERWEKPQREDKYRHRRRNPSFSSTLLDTIYRSIDESNDAGEKELILHRDTMRKKQSGLIEQWMEKKGTNSASAVPKFFSLSDYL</sequence>
<dbReference type="AlphaFoldDB" id="A0A9Q0KCL2"/>